<dbReference type="STRING" id="1437608.GCA_000771645_02199"/>
<dbReference type="RefSeq" id="WP_033496620.1">
    <property type="nucleotide sequence ID" value="NZ_JDUU01000044.1"/>
</dbReference>
<evidence type="ECO:0000313" key="3">
    <source>
        <dbReference type="Proteomes" id="UP000029108"/>
    </source>
</evidence>
<proteinExistence type="predicted"/>
<protein>
    <submittedName>
        <fullName evidence="2">Uncharacterized protein</fullName>
    </submittedName>
</protein>
<evidence type="ECO:0000313" key="2">
    <source>
        <dbReference type="EMBL" id="KFI50003.1"/>
    </source>
</evidence>
<feature type="region of interest" description="Disordered" evidence="1">
    <location>
        <begin position="88"/>
        <end position="108"/>
    </location>
</feature>
<dbReference type="Gene3D" id="2.60.120.260">
    <property type="entry name" value="Galactose-binding domain-like"/>
    <property type="match status" value="1"/>
</dbReference>
<comment type="caution">
    <text evidence="2">The sequence shown here is derived from an EMBL/GenBank/DDBJ whole genome shotgun (WGS) entry which is preliminary data.</text>
</comment>
<name>A0A086ZU03_9BIFI</name>
<accession>A0A086ZU03</accession>
<dbReference type="Proteomes" id="UP000029108">
    <property type="component" value="Unassembled WGS sequence"/>
</dbReference>
<dbReference type="AlphaFoldDB" id="A0A086ZU03"/>
<dbReference type="EMBL" id="JGYN01000018">
    <property type="protein sequence ID" value="KFI50003.1"/>
    <property type="molecule type" value="Genomic_DNA"/>
</dbReference>
<reference evidence="2 3" key="1">
    <citation type="submission" date="2014-03" db="EMBL/GenBank/DDBJ databases">
        <title>Genomics of Bifidobacteria.</title>
        <authorList>
            <person name="Ventura M."/>
            <person name="Milani C."/>
            <person name="Lugli G.A."/>
        </authorList>
    </citation>
    <scope>NUCLEOTIDE SEQUENCE [LARGE SCALE GENOMIC DNA]</scope>
    <source>
        <strain evidence="2 3">DSM 23969</strain>
    </source>
</reference>
<evidence type="ECO:0000256" key="1">
    <source>
        <dbReference type="SAM" id="MobiDB-lite"/>
    </source>
</evidence>
<sequence>MDIENLVTDPHGVIVNTWTGKANAAPWRADARGLAVERVKDGGEAYMESPLMPVKAGVTYVFAGDISAAGDSTTGSGGVFRPIWRDQEGNAVSDDNPNAGGASLKPNRRAIGEVTAPAGATQMTLRIHAPLTTGKAYIMNRILVMSKPEYEQLQKLGFDYMDFTLCPLTHNGGGECRPQGHARRLARAQWVVAA</sequence>
<gene>
    <name evidence="2" type="ORF">BBIA_2136</name>
</gene>
<keyword evidence="3" id="KW-1185">Reference proteome</keyword>
<organism evidence="2 3">
    <name type="scientific">Bifidobacterium biavatii DSM 23969</name>
    <dbReference type="NCBI Taxonomy" id="1437608"/>
    <lineage>
        <taxon>Bacteria</taxon>
        <taxon>Bacillati</taxon>
        <taxon>Actinomycetota</taxon>
        <taxon>Actinomycetes</taxon>
        <taxon>Bifidobacteriales</taxon>
        <taxon>Bifidobacteriaceae</taxon>
        <taxon>Bifidobacterium</taxon>
    </lineage>
</organism>